<dbReference type="InterPro" id="IPR045851">
    <property type="entry name" value="AMP-bd_C_sf"/>
</dbReference>
<dbReference type="Gene3D" id="3.40.50.12780">
    <property type="entry name" value="N-terminal domain of ligase-like"/>
    <property type="match status" value="1"/>
</dbReference>
<gene>
    <name evidence="3" type="ORF">Kalk_08110</name>
</gene>
<dbReference type="GO" id="GO:0016877">
    <property type="term" value="F:ligase activity, forming carbon-sulfur bonds"/>
    <property type="evidence" value="ECO:0007669"/>
    <property type="project" value="UniProtKB-ARBA"/>
</dbReference>
<proteinExistence type="predicted"/>
<name>A0A2K9LJP1_9GAMM</name>
<dbReference type="Proteomes" id="UP000235116">
    <property type="component" value="Chromosome"/>
</dbReference>
<dbReference type="PANTHER" id="PTHR43767">
    <property type="entry name" value="LONG-CHAIN-FATTY-ACID--COA LIGASE"/>
    <property type="match status" value="1"/>
</dbReference>
<dbReference type="InterPro" id="IPR025110">
    <property type="entry name" value="AMP-bd_C"/>
</dbReference>
<dbReference type="Gene3D" id="3.30.300.30">
    <property type="match status" value="1"/>
</dbReference>
<feature type="domain" description="AMP-dependent synthetase/ligase" evidence="1">
    <location>
        <begin position="9"/>
        <end position="367"/>
    </location>
</feature>
<dbReference type="OrthoDB" id="9803968at2"/>
<dbReference type="RefSeq" id="WP_101893728.1">
    <property type="nucleotide sequence ID" value="NZ_CP022684.1"/>
</dbReference>
<dbReference type="Pfam" id="PF13193">
    <property type="entry name" value="AMP-binding_C"/>
    <property type="match status" value="1"/>
</dbReference>
<keyword evidence="4" id="KW-1185">Reference proteome</keyword>
<organism evidence="3 4">
    <name type="scientific">Ketobacter alkanivorans</name>
    <dbReference type="NCBI Taxonomy" id="1917421"/>
    <lineage>
        <taxon>Bacteria</taxon>
        <taxon>Pseudomonadati</taxon>
        <taxon>Pseudomonadota</taxon>
        <taxon>Gammaproteobacteria</taxon>
        <taxon>Pseudomonadales</taxon>
        <taxon>Ketobacteraceae</taxon>
        <taxon>Ketobacter</taxon>
    </lineage>
</organism>
<evidence type="ECO:0000259" key="1">
    <source>
        <dbReference type="Pfam" id="PF00501"/>
    </source>
</evidence>
<dbReference type="InterPro" id="IPR020845">
    <property type="entry name" value="AMP-binding_CS"/>
</dbReference>
<evidence type="ECO:0000259" key="2">
    <source>
        <dbReference type="Pfam" id="PF13193"/>
    </source>
</evidence>
<accession>A0A2K9LJP1</accession>
<dbReference type="KEGG" id="kak:Kalk_08110"/>
<sequence>MNIRDMMRRSAQFHWHRPAIIAGESRLTFQEAWERGCRMANLLLSMGLKPGDAVASLEDNTLEAVDFFLGAAIANITRVPLYARNARSSHLSMMEHTHCRAVIVAEHYADQLEGMNDELAELEHIIVRQKDGYESWLAGFPATDPDVPVQDDGNYVIRHTGGTTGKPKGVAFTHQSWLEIGRNWFFTLPPVAPGDVCMHIAPISHASGYMFVPIWLMGGVNLVVEKYQTGPVVEMMEKEKVAYMFVAPTMVNDIMQVEGVETKDWSNLKVLMIGAAPITEAAVRKAYSIWGDSLCQLYGQSEGVPVTMTMASEWVTDVDGSNPLRSLGKVHPFCEVEIRDPETHVALPYGEEGEICFRNAGQMSGYWENPEASAKTIVRGFIHTGDIGYLDSNGYLYMFDRKDDMILSGGFNIWPTELENVLATHEQVIEVVAFGVPHERFGESPYAIVMVKDPAAVAEQELIDMCANELGSYKKPIKVEIQTTPLPRTPVGKMSRKLIRAPYWEGAGRIK</sequence>
<dbReference type="SUPFAM" id="SSF56801">
    <property type="entry name" value="Acetyl-CoA synthetase-like"/>
    <property type="match status" value="1"/>
</dbReference>
<dbReference type="PROSITE" id="PS00455">
    <property type="entry name" value="AMP_BINDING"/>
    <property type="match status" value="1"/>
</dbReference>
<dbReference type="InterPro" id="IPR042099">
    <property type="entry name" value="ANL_N_sf"/>
</dbReference>
<reference evidence="4" key="1">
    <citation type="submission" date="2017-08" db="EMBL/GenBank/DDBJ databases">
        <title>Direct submision.</title>
        <authorList>
            <person name="Kim S.-J."/>
            <person name="Rhee S.-K."/>
        </authorList>
    </citation>
    <scope>NUCLEOTIDE SEQUENCE [LARGE SCALE GENOMIC DNA]</scope>
    <source>
        <strain evidence="4">GI5</strain>
    </source>
</reference>
<dbReference type="InterPro" id="IPR000873">
    <property type="entry name" value="AMP-dep_synth/lig_dom"/>
</dbReference>
<dbReference type="InterPro" id="IPR050237">
    <property type="entry name" value="ATP-dep_AMP-bd_enzyme"/>
</dbReference>
<dbReference type="EMBL" id="CP022684">
    <property type="protein sequence ID" value="AUM12381.1"/>
    <property type="molecule type" value="Genomic_DNA"/>
</dbReference>
<evidence type="ECO:0000313" key="3">
    <source>
        <dbReference type="EMBL" id="AUM12381.1"/>
    </source>
</evidence>
<dbReference type="Pfam" id="PF00501">
    <property type="entry name" value="AMP-binding"/>
    <property type="match status" value="1"/>
</dbReference>
<protein>
    <submittedName>
        <fullName evidence="3">AMP-dependent synthetase</fullName>
    </submittedName>
</protein>
<dbReference type="AlphaFoldDB" id="A0A2K9LJP1"/>
<feature type="domain" description="AMP-binding enzyme C-terminal" evidence="2">
    <location>
        <begin position="417"/>
        <end position="493"/>
    </location>
</feature>
<evidence type="ECO:0000313" key="4">
    <source>
        <dbReference type="Proteomes" id="UP000235116"/>
    </source>
</evidence>
<dbReference type="PANTHER" id="PTHR43767:SF7">
    <property type="entry name" value="MEDIUM_LONG-CHAIN-FATTY-ACID--COA LIGASE FADD8"/>
    <property type="match status" value="1"/>
</dbReference>